<keyword evidence="2" id="KW-1185">Reference proteome</keyword>
<dbReference type="AlphaFoldDB" id="A0A8X6I6E8"/>
<evidence type="ECO:0000313" key="1">
    <source>
        <dbReference type="EMBL" id="GFR16294.1"/>
    </source>
</evidence>
<proteinExistence type="predicted"/>
<reference evidence="1" key="1">
    <citation type="submission" date="2020-07" db="EMBL/GenBank/DDBJ databases">
        <title>Multicomponent nature underlies the extraordinary mechanical properties of spider dragline silk.</title>
        <authorList>
            <person name="Kono N."/>
            <person name="Nakamura H."/>
            <person name="Mori M."/>
            <person name="Yoshida Y."/>
            <person name="Ohtoshi R."/>
            <person name="Malay A.D."/>
            <person name="Moran D.A.P."/>
            <person name="Tomita M."/>
            <person name="Numata K."/>
            <person name="Arakawa K."/>
        </authorList>
    </citation>
    <scope>NUCLEOTIDE SEQUENCE</scope>
</reference>
<evidence type="ECO:0000313" key="2">
    <source>
        <dbReference type="Proteomes" id="UP000887116"/>
    </source>
</evidence>
<dbReference type="Proteomes" id="UP000887116">
    <property type="component" value="Unassembled WGS sequence"/>
</dbReference>
<organism evidence="1 2">
    <name type="scientific">Trichonephila clavata</name>
    <name type="common">Joro spider</name>
    <name type="synonym">Nephila clavata</name>
    <dbReference type="NCBI Taxonomy" id="2740835"/>
    <lineage>
        <taxon>Eukaryota</taxon>
        <taxon>Metazoa</taxon>
        <taxon>Ecdysozoa</taxon>
        <taxon>Arthropoda</taxon>
        <taxon>Chelicerata</taxon>
        <taxon>Arachnida</taxon>
        <taxon>Araneae</taxon>
        <taxon>Araneomorphae</taxon>
        <taxon>Entelegynae</taxon>
        <taxon>Araneoidea</taxon>
        <taxon>Nephilidae</taxon>
        <taxon>Trichonephila</taxon>
    </lineage>
</organism>
<name>A0A8X6I6E8_TRICU</name>
<gene>
    <name evidence="1" type="ORF">TNCT_515131</name>
</gene>
<accession>A0A8X6I6E8</accession>
<sequence length="93" mass="11122">MEENPQLYRLVKWRLFNDLTTLSFRQRSFSFPFCDKLHDSLTQEKKKLQYLLSAQSLTVMAISLKRGTSIWYLLADSLTDVISRKRWIDYEVV</sequence>
<dbReference type="EMBL" id="BMAO01037234">
    <property type="protein sequence ID" value="GFR16294.1"/>
    <property type="molecule type" value="Genomic_DNA"/>
</dbReference>
<comment type="caution">
    <text evidence="1">The sequence shown here is derived from an EMBL/GenBank/DDBJ whole genome shotgun (WGS) entry which is preliminary data.</text>
</comment>
<protein>
    <submittedName>
        <fullName evidence="1">Uncharacterized protein</fullName>
    </submittedName>
</protein>